<feature type="domain" description="DUF4886" evidence="2">
    <location>
        <begin position="27"/>
        <end position="266"/>
    </location>
</feature>
<dbReference type="STRING" id="742726.HMPREF9448_01932"/>
<keyword evidence="1" id="KW-0732">Signal</keyword>
<organism evidence="3 4">
    <name type="scientific">Barnesiella intestinihominis YIT 11860</name>
    <dbReference type="NCBI Taxonomy" id="742726"/>
    <lineage>
        <taxon>Bacteria</taxon>
        <taxon>Pseudomonadati</taxon>
        <taxon>Bacteroidota</taxon>
        <taxon>Bacteroidia</taxon>
        <taxon>Bacteroidales</taxon>
        <taxon>Barnesiellaceae</taxon>
        <taxon>Barnesiella</taxon>
    </lineage>
</organism>
<evidence type="ECO:0000256" key="1">
    <source>
        <dbReference type="SAM" id="SignalP"/>
    </source>
</evidence>
<dbReference type="AlphaFoldDB" id="K0WVD1"/>
<dbReference type="GO" id="GO:0016788">
    <property type="term" value="F:hydrolase activity, acting on ester bonds"/>
    <property type="evidence" value="ECO:0007669"/>
    <property type="project" value="UniProtKB-ARBA"/>
</dbReference>
<evidence type="ECO:0000313" key="3">
    <source>
        <dbReference type="EMBL" id="EJZ63283.1"/>
    </source>
</evidence>
<feature type="signal peptide" evidence="1">
    <location>
        <begin position="1"/>
        <end position="21"/>
    </location>
</feature>
<protein>
    <recommendedName>
        <fullName evidence="2">DUF4886 domain-containing protein</fullName>
    </recommendedName>
</protein>
<dbReference type="Pfam" id="PF16227">
    <property type="entry name" value="DUF4886"/>
    <property type="match status" value="1"/>
</dbReference>
<dbReference type="Proteomes" id="UP000006044">
    <property type="component" value="Unassembled WGS sequence"/>
</dbReference>
<dbReference type="EMBL" id="ADLE01000014">
    <property type="protein sequence ID" value="EJZ63283.1"/>
    <property type="molecule type" value="Genomic_DNA"/>
</dbReference>
<dbReference type="HOGENOM" id="CLU_081284_0_0_10"/>
<feature type="chain" id="PRO_5003840366" description="DUF4886 domain-containing protein" evidence="1">
    <location>
        <begin position="22"/>
        <end position="280"/>
    </location>
</feature>
<accession>K0WVD1</accession>
<evidence type="ECO:0000259" key="2">
    <source>
        <dbReference type="Pfam" id="PF16227"/>
    </source>
</evidence>
<dbReference type="OrthoDB" id="265974at2"/>
<dbReference type="Gene3D" id="3.40.50.1110">
    <property type="entry name" value="SGNH hydrolase"/>
    <property type="match status" value="1"/>
</dbReference>
<dbReference type="InterPro" id="IPR036514">
    <property type="entry name" value="SGNH_hydro_sf"/>
</dbReference>
<keyword evidence="4" id="KW-1185">Reference proteome</keyword>
<sequence length="280" mass="31651">MKTKNSFLLILCLLLFSSLHAQNEPVKILAIGNSFADDGIEYLDEIAISAGKHIIVANTYIGGCSIQRHLDNARHDKHDYKYRKNIDGKYTEEKGKSLLEALKDEEWDYIVFQQASSFAGQYSSYFPELKELMEYVKANATNPNVKYAMQQTWAYAKDSNHPGFFRYGKNQKAMYEDVVFSYDKAAQKQNISIVIPTGTAIQNGRSSSLGDTFCRDGYHLDLKYGRYTAACAWFETFFGESPIGITYRPEGVTDEQASIAQHAAHFAILRPTSVTDMSNF</sequence>
<comment type="caution">
    <text evidence="3">The sequence shown here is derived from an EMBL/GenBank/DDBJ whole genome shotgun (WGS) entry which is preliminary data.</text>
</comment>
<dbReference type="GeneID" id="77849155"/>
<gene>
    <name evidence="3" type="ORF">HMPREF9448_01932</name>
</gene>
<reference evidence="3 4" key="1">
    <citation type="submission" date="2012-08" db="EMBL/GenBank/DDBJ databases">
        <title>The Genome Sequence of Barnesiella intestinihominis YIT 11860.</title>
        <authorList>
            <consortium name="The Broad Institute Genome Sequencing Platform"/>
            <person name="Earl A."/>
            <person name="Ward D."/>
            <person name="Feldgarden M."/>
            <person name="Gevers D."/>
            <person name="Morotomi M."/>
            <person name="Walker B."/>
            <person name="Young S.K."/>
            <person name="Zeng Q."/>
            <person name="Gargeya S."/>
            <person name="Fitzgerald M."/>
            <person name="Haas B."/>
            <person name="Abouelleil A."/>
            <person name="Alvarado L."/>
            <person name="Arachchi H.M."/>
            <person name="Berlin A.M."/>
            <person name="Chapman S.B."/>
            <person name="Goldberg J."/>
            <person name="Griggs A."/>
            <person name="Gujja S."/>
            <person name="Hansen M."/>
            <person name="Howarth C."/>
            <person name="Imamovic A."/>
            <person name="Larimer J."/>
            <person name="McCowen C."/>
            <person name="Montmayeur A."/>
            <person name="Murphy C."/>
            <person name="Neiman D."/>
            <person name="Pearson M."/>
            <person name="Priest M."/>
            <person name="Roberts A."/>
            <person name="Saif S."/>
            <person name="Shea T."/>
            <person name="Sisk P."/>
            <person name="Sykes S."/>
            <person name="Wortman J."/>
            <person name="Nusbaum C."/>
            <person name="Birren B."/>
        </authorList>
    </citation>
    <scope>NUCLEOTIDE SEQUENCE [LARGE SCALE GENOMIC DNA]</scope>
    <source>
        <strain evidence="3 4">YIT 11860</strain>
    </source>
</reference>
<dbReference type="RefSeq" id="WP_008862341.1">
    <property type="nucleotide sequence ID" value="NZ_JH815205.1"/>
</dbReference>
<name>K0WVD1_9BACT</name>
<evidence type="ECO:0000313" key="4">
    <source>
        <dbReference type="Proteomes" id="UP000006044"/>
    </source>
</evidence>
<proteinExistence type="predicted"/>
<dbReference type="InterPro" id="IPR032616">
    <property type="entry name" value="DUF4886"/>
</dbReference>
<dbReference type="eggNOG" id="ENOG502Z83M">
    <property type="taxonomic scope" value="Bacteria"/>
</dbReference>